<dbReference type="AlphaFoldDB" id="A0A1B7MD02"/>
<dbReference type="EMBL" id="KV450425">
    <property type="protein sequence ID" value="OAX30478.1"/>
    <property type="molecule type" value="Genomic_DNA"/>
</dbReference>
<organism evidence="1 2">
    <name type="scientific">Rhizopogon vinicolor AM-OR11-026</name>
    <dbReference type="NCBI Taxonomy" id="1314800"/>
    <lineage>
        <taxon>Eukaryota</taxon>
        <taxon>Fungi</taxon>
        <taxon>Dikarya</taxon>
        <taxon>Basidiomycota</taxon>
        <taxon>Agaricomycotina</taxon>
        <taxon>Agaricomycetes</taxon>
        <taxon>Agaricomycetidae</taxon>
        <taxon>Boletales</taxon>
        <taxon>Suillineae</taxon>
        <taxon>Rhizopogonaceae</taxon>
        <taxon>Rhizopogon</taxon>
    </lineage>
</organism>
<sequence>MVFRTAPADTHPHDLVATSGRTNLTQMLPYMPHETFEYKQLYLNIQNNLREVFEWIEQTVAHYLPDGYTVLAELVDILPNADESPVKPFLSLVVNINVCTIGHQDRKDF</sequence>
<dbReference type="Proteomes" id="UP000092154">
    <property type="component" value="Unassembled WGS sequence"/>
</dbReference>
<evidence type="ECO:0000313" key="1">
    <source>
        <dbReference type="EMBL" id="OAX30478.1"/>
    </source>
</evidence>
<proteinExistence type="predicted"/>
<protein>
    <submittedName>
        <fullName evidence="1">Uncharacterized protein</fullName>
    </submittedName>
</protein>
<name>A0A1B7MD02_9AGAM</name>
<dbReference type="InParanoid" id="A0A1B7MD02"/>
<evidence type="ECO:0000313" key="2">
    <source>
        <dbReference type="Proteomes" id="UP000092154"/>
    </source>
</evidence>
<gene>
    <name evidence="1" type="ORF">K503DRAFT_807229</name>
</gene>
<dbReference type="STRING" id="1314800.A0A1B7MD02"/>
<accession>A0A1B7MD02</accession>
<dbReference type="OrthoDB" id="2690740at2759"/>
<keyword evidence="2" id="KW-1185">Reference proteome</keyword>
<reference evidence="1 2" key="1">
    <citation type="submission" date="2016-06" db="EMBL/GenBank/DDBJ databases">
        <title>Comparative genomics of the ectomycorrhizal sister species Rhizopogon vinicolor and Rhizopogon vesiculosus (Basidiomycota: Boletales) reveals a divergence of the mating type B locus.</title>
        <authorList>
            <consortium name="DOE Joint Genome Institute"/>
            <person name="Mujic A.B."/>
            <person name="Kuo A."/>
            <person name="Tritt A."/>
            <person name="Lipzen A."/>
            <person name="Chen C."/>
            <person name="Johnson J."/>
            <person name="Sharma A."/>
            <person name="Barry K."/>
            <person name="Grigoriev I.V."/>
            <person name="Spatafora J.W."/>
        </authorList>
    </citation>
    <scope>NUCLEOTIDE SEQUENCE [LARGE SCALE GENOMIC DNA]</scope>
    <source>
        <strain evidence="1 2">AM-OR11-026</strain>
    </source>
</reference>